<dbReference type="GO" id="GO:0005975">
    <property type="term" value="P:carbohydrate metabolic process"/>
    <property type="evidence" value="ECO:0007669"/>
    <property type="project" value="InterPro"/>
</dbReference>
<gene>
    <name evidence="2" type="ORF">GTA51_02565</name>
</gene>
<feature type="compositionally biased region" description="Low complexity" evidence="1">
    <location>
        <begin position="94"/>
        <end position="126"/>
    </location>
</feature>
<dbReference type="Pfam" id="PF04748">
    <property type="entry name" value="Polysacc_deac_2"/>
    <property type="match status" value="1"/>
</dbReference>
<dbReference type="OrthoDB" id="9784811at2"/>
<protein>
    <submittedName>
        <fullName evidence="2">Divergent polysaccharide deacetylase family protein</fullName>
    </submittedName>
</protein>
<dbReference type="Gene3D" id="3.20.20.370">
    <property type="entry name" value="Glycoside hydrolase/deacetylase"/>
    <property type="match status" value="1"/>
</dbReference>
<name>A0A7C9IJE7_9BACT</name>
<organism evidence="2 3">
    <name type="scientific">Solidesulfovibrio aerotolerans</name>
    <dbReference type="NCBI Taxonomy" id="295255"/>
    <lineage>
        <taxon>Bacteria</taxon>
        <taxon>Pseudomonadati</taxon>
        <taxon>Thermodesulfobacteriota</taxon>
        <taxon>Desulfovibrionia</taxon>
        <taxon>Desulfovibrionales</taxon>
        <taxon>Desulfovibrionaceae</taxon>
        <taxon>Solidesulfovibrio</taxon>
    </lineage>
</organism>
<dbReference type="PANTHER" id="PTHR30105">
    <property type="entry name" value="UNCHARACTERIZED YIBQ-RELATED"/>
    <property type="match status" value="1"/>
</dbReference>
<proteinExistence type="predicted"/>
<dbReference type="InterPro" id="IPR011330">
    <property type="entry name" value="Glyco_hydro/deAcase_b/a-brl"/>
</dbReference>
<dbReference type="PANTHER" id="PTHR30105:SF2">
    <property type="entry name" value="DIVERGENT POLYSACCHARIDE DEACETYLASE SUPERFAMILY"/>
    <property type="match status" value="1"/>
</dbReference>
<dbReference type="InterPro" id="IPR006837">
    <property type="entry name" value="Divergent_DAC"/>
</dbReference>
<feature type="compositionally biased region" description="Pro residues" evidence="1">
    <location>
        <begin position="1"/>
        <end position="11"/>
    </location>
</feature>
<accession>A0A7C9IJE7</accession>
<sequence>MFFGPFPPPPIERTGTPAVKTAAPKSVVEKKKTAGGKPVPQGQAQSQPQPQGQPQAQSQAQGQAQPQAPAQPLVQPQPQEDALTLARALSKAKAQAQTQAQNQPPAQQEQQQQQQPPQQQSPQQQPSAVHYEEHLPPQAGQPEQSPPGHAIRGKVEPPAQPAAPSAESAPPEPQAHPVAGDAGKNPRMVVVIDDIGDHPVMAKNLTELPFPVTLAILPNRPRTRSVEAMATEQGLEIILHQPMQPGSYPRVNPGPGAVFIDMDPERVKSLLADNLAQVPHVKGINNHMGSTFTSNPEGMAAVMSVLKEKGLFFLDSVTSATSAAPEAARKAGVPFYRRAVFLDNVRNVRTILGQLKTAERNAVKNGRAIAIGHPYGETLEALKLWAKERDSRVDVVTLTELGPEF</sequence>
<comment type="caution">
    <text evidence="2">The sequence shown here is derived from an EMBL/GenBank/DDBJ whole genome shotgun (WGS) entry which is preliminary data.</text>
</comment>
<feature type="compositionally biased region" description="Low complexity" evidence="1">
    <location>
        <begin position="38"/>
        <end position="79"/>
    </location>
</feature>
<dbReference type="CDD" id="cd10936">
    <property type="entry name" value="CE4_DAC2"/>
    <property type="match status" value="1"/>
</dbReference>
<dbReference type="SUPFAM" id="SSF88713">
    <property type="entry name" value="Glycoside hydrolase/deacetylase"/>
    <property type="match status" value="1"/>
</dbReference>
<feature type="region of interest" description="Disordered" evidence="1">
    <location>
        <begin position="1"/>
        <end position="185"/>
    </location>
</feature>
<evidence type="ECO:0000313" key="2">
    <source>
        <dbReference type="EMBL" id="MYL82021.1"/>
    </source>
</evidence>
<keyword evidence="3" id="KW-1185">Reference proteome</keyword>
<evidence type="ECO:0000256" key="1">
    <source>
        <dbReference type="SAM" id="MobiDB-lite"/>
    </source>
</evidence>
<reference evidence="2 3" key="1">
    <citation type="submission" date="2020-01" db="EMBL/GenBank/DDBJ databases">
        <title>Genome sequence of Desulfovibrio aerotolerans DSM 16695(T).</title>
        <authorList>
            <person name="Karnachuk O."/>
            <person name="Avakyan M."/>
            <person name="Mardanov A."/>
            <person name="Kadnikov V."/>
            <person name="Ravin N."/>
        </authorList>
    </citation>
    <scope>NUCLEOTIDE SEQUENCE [LARGE SCALE GENOMIC DNA]</scope>
    <source>
        <strain evidence="2 3">DSM 16695</strain>
    </source>
</reference>
<dbReference type="AlphaFoldDB" id="A0A7C9IJE7"/>
<dbReference type="EMBL" id="WVUD01000002">
    <property type="protein sequence ID" value="MYL82021.1"/>
    <property type="molecule type" value="Genomic_DNA"/>
</dbReference>
<evidence type="ECO:0000313" key="3">
    <source>
        <dbReference type="Proteomes" id="UP000482487"/>
    </source>
</evidence>
<dbReference type="Proteomes" id="UP000482487">
    <property type="component" value="Unassembled WGS sequence"/>
</dbReference>